<organism evidence="5">
    <name type="scientific">anaerobic digester metagenome</name>
    <dbReference type="NCBI Taxonomy" id="1263854"/>
    <lineage>
        <taxon>unclassified sequences</taxon>
        <taxon>metagenomes</taxon>
        <taxon>ecological metagenomes</taxon>
    </lineage>
</organism>
<reference evidence="5" key="1">
    <citation type="submission" date="2019-03" db="EMBL/GenBank/DDBJ databases">
        <authorList>
            <person name="Hao L."/>
        </authorList>
    </citation>
    <scope>NUCLEOTIDE SEQUENCE</scope>
</reference>
<dbReference type="PANTHER" id="PTHR43174:SF2">
    <property type="entry name" value="UDP-N-ACETYLGLUCOSAMINE 2-EPIMERASE"/>
    <property type="match status" value="1"/>
</dbReference>
<dbReference type="Pfam" id="PF02350">
    <property type="entry name" value="Epimerase_2"/>
    <property type="match status" value="1"/>
</dbReference>
<evidence type="ECO:0000259" key="4">
    <source>
        <dbReference type="Pfam" id="PF02350"/>
    </source>
</evidence>
<evidence type="ECO:0000256" key="1">
    <source>
        <dbReference type="ARBA" id="ARBA00023235"/>
    </source>
</evidence>
<name>A0A485M3K0_9ZZZZ</name>
<sequence>MRSGNRYSPYPEEMNRRLTTAIATLHFAPTPGNKEQLIKSGVRHTQELLDNPSKYNKMDRAINPYGDGKAAERIVEILSAMDLY</sequence>
<feature type="domain" description="UDP-N-acetylglucosamine 2-epimerase" evidence="4">
    <location>
        <begin position="2"/>
        <end position="44"/>
    </location>
</feature>
<dbReference type="InterPro" id="IPR003331">
    <property type="entry name" value="UDP_GlcNAc_Epimerase_2_dom"/>
</dbReference>
<accession>A0A485M3K0</accession>
<protein>
    <recommendedName>
        <fullName evidence="3">UDP-N-acetylglucosamine 2-epimerase (non-hydrolyzing)</fullName>
        <ecNumber evidence="3">5.1.3.14</ecNumber>
    </recommendedName>
</protein>
<dbReference type="Gene3D" id="3.40.50.2000">
    <property type="entry name" value="Glycogen Phosphorylase B"/>
    <property type="match status" value="3"/>
</dbReference>
<dbReference type="PANTHER" id="PTHR43174">
    <property type="entry name" value="UDP-N-ACETYLGLUCOSAMINE 2-EPIMERASE"/>
    <property type="match status" value="1"/>
</dbReference>
<dbReference type="EMBL" id="CAADRN010000305">
    <property type="protein sequence ID" value="VFU17799.1"/>
    <property type="molecule type" value="Genomic_DNA"/>
</dbReference>
<dbReference type="SUPFAM" id="SSF53756">
    <property type="entry name" value="UDP-Glycosyltransferase/glycogen phosphorylase"/>
    <property type="match status" value="2"/>
</dbReference>
<dbReference type="GO" id="GO:0008761">
    <property type="term" value="F:UDP-N-acetylglucosamine 2-epimerase activity"/>
    <property type="evidence" value="ECO:0007669"/>
    <property type="project" value="UniProtKB-EC"/>
</dbReference>
<evidence type="ECO:0000256" key="2">
    <source>
        <dbReference type="ARBA" id="ARBA00038209"/>
    </source>
</evidence>
<dbReference type="EC" id="5.1.3.14" evidence="3"/>
<evidence type="ECO:0000256" key="3">
    <source>
        <dbReference type="ARBA" id="ARBA00038858"/>
    </source>
</evidence>
<keyword evidence="1" id="KW-0413">Isomerase</keyword>
<evidence type="ECO:0000313" key="5">
    <source>
        <dbReference type="EMBL" id="VFU17799.1"/>
    </source>
</evidence>
<dbReference type="InterPro" id="IPR029767">
    <property type="entry name" value="WecB-like"/>
</dbReference>
<proteinExistence type="inferred from homology"/>
<gene>
    <name evidence="5" type="ORF">SCFA_3730002</name>
</gene>
<dbReference type="AlphaFoldDB" id="A0A485M3K0"/>
<comment type="similarity">
    <text evidence="2">Belongs to the UDP-N-acetylglucosamine 2-epimerase family.</text>
</comment>